<dbReference type="AlphaFoldDB" id="A0A6P8IFA4"/>
<protein>
    <submittedName>
        <fullName evidence="2">Uncharacterized protein LOC116300641 isoform X1</fullName>
    </submittedName>
</protein>
<dbReference type="KEGG" id="aten:116300641"/>
<dbReference type="RefSeq" id="XP_031565404.1">
    <property type="nucleotide sequence ID" value="XM_031709544.1"/>
</dbReference>
<sequence length="155" mass="17650">MVIIKIVIFIATAFACFITTASRDYYRKGCYKDNWDRAIKGGVFKTFGWEDIASIDQCADIARSKGWKAFAVQYFGQCFTSPTAHLTYAKHGPSGICYKGIGNSFAMDVYFFGIEKNHESFSSHPSNYSTHFTHRRKIRLEVRQDQGRARLCTSV</sequence>
<gene>
    <name evidence="2" type="primary">LOC116300641</name>
</gene>
<dbReference type="PROSITE" id="PS51257">
    <property type="entry name" value="PROKAR_LIPOPROTEIN"/>
    <property type="match status" value="1"/>
</dbReference>
<dbReference type="OrthoDB" id="10055012at2759"/>
<evidence type="ECO:0000313" key="2">
    <source>
        <dbReference type="RefSeq" id="XP_031565404.1"/>
    </source>
</evidence>
<reference evidence="2" key="1">
    <citation type="submission" date="2025-08" db="UniProtKB">
        <authorList>
            <consortium name="RefSeq"/>
        </authorList>
    </citation>
    <scope>IDENTIFICATION</scope>
    <source>
        <tissue evidence="2">Tentacle</tissue>
    </source>
</reference>
<name>A0A6P8IFA4_ACTTE</name>
<proteinExistence type="predicted"/>
<organism evidence="1 2">
    <name type="scientific">Actinia tenebrosa</name>
    <name type="common">Australian red waratah sea anemone</name>
    <dbReference type="NCBI Taxonomy" id="6105"/>
    <lineage>
        <taxon>Eukaryota</taxon>
        <taxon>Metazoa</taxon>
        <taxon>Cnidaria</taxon>
        <taxon>Anthozoa</taxon>
        <taxon>Hexacorallia</taxon>
        <taxon>Actiniaria</taxon>
        <taxon>Actiniidae</taxon>
        <taxon>Actinia</taxon>
    </lineage>
</organism>
<dbReference type="GeneID" id="116300641"/>
<accession>A0A6P8IFA4</accession>
<dbReference type="InParanoid" id="A0A6P8IFA4"/>
<dbReference type="Proteomes" id="UP000515163">
    <property type="component" value="Unplaced"/>
</dbReference>
<keyword evidence="1" id="KW-1185">Reference proteome</keyword>
<evidence type="ECO:0000313" key="1">
    <source>
        <dbReference type="Proteomes" id="UP000515163"/>
    </source>
</evidence>